<dbReference type="PANTHER" id="PTHR45947">
    <property type="entry name" value="SULFOQUINOVOSYL TRANSFERASE SQD2"/>
    <property type="match status" value="1"/>
</dbReference>
<dbReference type="SUPFAM" id="SSF53756">
    <property type="entry name" value="UDP-Glycosyltransferase/glycogen phosphorylase"/>
    <property type="match status" value="1"/>
</dbReference>
<protein>
    <submittedName>
        <fullName evidence="4">Glycosyltransferase family 4 protein</fullName>
    </submittedName>
</protein>
<feature type="domain" description="Glycosyl transferase family 1" evidence="2">
    <location>
        <begin position="295"/>
        <end position="451"/>
    </location>
</feature>
<sequence>MVRGLGDGVHDRRAGRAHEKGRRDRDAPLRKLDGPRALLPLAPGGPAPVPRRAAAPLPAAPAGALPAHGPGARAGPQEPDRLLHLLRDRRARPKRAGEFLAFRGLYRVKLLAFNWRDPRHPEAGGAELHLAEILTRAVRDGDQVTWLAEAFPGSKPEEEVQGMRVLRAGSWYNAHLALAQLYRRKLRGERFDLVLEDINKVPFFTPWYVRDPVLAVVPHLFGSSVFQEASPVLGALVRAHESLIPFVYRGVPFLAISESTRNELVGRGIPRERIDVVRCGLDQSAYTVTIPPETRTQPVVVFVGRLRKYKGAQHLIRAFPRVLSRVPEARLRIVGDGPYREALQTLALALGIESRVEFLGSLSHREKVEALNQAMVATAPSPKEGWGLTVIEANACGTPVVASRSPGLVESVRDQETGLLVPHGDTRALADAIVSLIEDRPRRLRMAEAALRWAREFTWERCYAESRAVIERAARAGAA</sequence>
<reference evidence="4 5" key="1">
    <citation type="journal article" date="2019" name="Nat. Microbiol.">
        <title>Mediterranean grassland soil C-N compound turnover is dependent on rainfall and depth, and is mediated by genomically divergent microorganisms.</title>
        <authorList>
            <person name="Diamond S."/>
            <person name="Andeer P.F."/>
            <person name="Li Z."/>
            <person name="Crits-Christoph A."/>
            <person name="Burstein D."/>
            <person name="Anantharaman K."/>
            <person name="Lane K.R."/>
            <person name="Thomas B.C."/>
            <person name="Pan C."/>
            <person name="Northen T.R."/>
            <person name="Banfield J.F."/>
        </authorList>
    </citation>
    <scope>NUCLEOTIDE SEQUENCE [LARGE SCALE GENOMIC DNA]</scope>
    <source>
        <strain evidence="4">WS_1</strain>
    </source>
</reference>
<organism evidence="4 5">
    <name type="scientific">Eiseniibacteriota bacterium</name>
    <dbReference type="NCBI Taxonomy" id="2212470"/>
    <lineage>
        <taxon>Bacteria</taxon>
        <taxon>Candidatus Eiseniibacteriota</taxon>
    </lineage>
</organism>
<gene>
    <name evidence="4" type="ORF">E6K71_09480</name>
</gene>
<accession>A0A538S848</accession>
<dbReference type="GO" id="GO:0016757">
    <property type="term" value="F:glycosyltransferase activity"/>
    <property type="evidence" value="ECO:0007669"/>
    <property type="project" value="InterPro"/>
</dbReference>
<name>A0A538S848_UNCEI</name>
<feature type="region of interest" description="Disordered" evidence="1">
    <location>
        <begin position="1"/>
        <end position="78"/>
    </location>
</feature>
<evidence type="ECO:0000313" key="5">
    <source>
        <dbReference type="Proteomes" id="UP000316292"/>
    </source>
</evidence>
<dbReference type="CDD" id="cd03801">
    <property type="entry name" value="GT4_PimA-like"/>
    <property type="match status" value="1"/>
</dbReference>
<dbReference type="Gene3D" id="3.40.50.2000">
    <property type="entry name" value="Glycogen Phosphorylase B"/>
    <property type="match status" value="2"/>
</dbReference>
<dbReference type="AlphaFoldDB" id="A0A538S848"/>
<dbReference type="Pfam" id="PF13439">
    <property type="entry name" value="Glyco_transf_4"/>
    <property type="match status" value="1"/>
</dbReference>
<evidence type="ECO:0000259" key="3">
    <source>
        <dbReference type="Pfam" id="PF13439"/>
    </source>
</evidence>
<dbReference type="Pfam" id="PF00534">
    <property type="entry name" value="Glycos_transf_1"/>
    <property type="match status" value="1"/>
</dbReference>
<dbReference type="InterPro" id="IPR028098">
    <property type="entry name" value="Glyco_trans_4-like_N"/>
</dbReference>
<dbReference type="EMBL" id="VBOR01000105">
    <property type="protein sequence ID" value="TMQ47562.1"/>
    <property type="molecule type" value="Genomic_DNA"/>
</dbReference>
<evidence type="ECO:0000259" key="2">
    <source>
        <dbReference type="Pfam" id="PF00534"/>
    </source>
</evidence>
<dbReference type="InterPro" id="IPR050194">
    <property type="entry name" value="Glycosyltransferase_grp1"/>
</dbReference>
<proteinExistence type="predicted"/>
<evidence type="ECO:0000256" key="1">
    <source>
        <dbReference type="SAM" id="MobiDB-lite"/>
    </source>
</evidence>
<dbReference type="Proteomes" id="UP000316292">
    <property type="component" value="Unassembled WGS sequence"/>
</dbReference>
<feature type="domain" description="Glycosyltransferase subfamily 4-like N-terminal" evidence="3">
    <location>
        <begin position="124"/>
        <end position="282"/>
    </location>
</feature>
<evidence type="ECO:0000313" key="4">
    <source>
        <dbReference type="EMBL" id="TMQ47562.1"/>
    </source>
</evidence>
<keyword evidence="4" id="KW-0808">Transferase</keyword>
<comment type="caution">
    <text evidence="4">The sequence shown here is derived from an EMBL/GenBank/DDBJ whole genome shotgun (WGS) entry which is preliminary data.</text>
</comment>
<feature type="compositionally biased region" description="Low complexity" evidence="1">
    <location>
        <begin position="50"/>
        <end position="76"/>
    </location>
</feature>
<dbReference type="InterPro" id="IPR001296">
    <property type="entry name" value="Glyco_trans_1"/>
</dbReference>
<feature type="compositionally biased region" description="Basic and acidic residues" evidence="1">
    <location>
        <begin position="8"/>
        <end position="34"/>
    </location>
</feature>
<dbReference type="PANTHER" id="PTHR45947:SF3">
    <property type="entry name" value="SULFOQUINOVOSYL TRANSFERASE SQD2"/>
    <property type="match status" value="1"/>
</dbReference>